<reference evidence="1 2" key="1">
    <citation type="submission" date="2016-06" db="EMBL/GenBank/DDBJ databases">
        <title>Microsymbionts genomes from the relict species Vavilovia formosa.</title>
        <authorList>
            <person name="Chirak E."/>
            <person name="Kimeklis A."/>
            <person name="Andronov E."/>
        </authorList>
    </citation>
    <scope>NUCLEOTIDE SEQUENCE [LARGE SCALE GENOMIC DNA]</scope>
    <source>
        <strain evidence="1 2">Vaf10</strain>
    </source>
</reference>
<proteinExistence type="predicted"/>
<name>A0A1B1C438_RHILE</name>
<accession>A0A1B1C438</accession>
<protein>
    <submittedName>
        <fullName evidence="1">Uncharacterized protein</fullName>
    </submittedName>
</protein>
<sequence length="62" mass="6892">MKRHSAGGILSLRRRRVRASSLVRTAAFFPEAPEHETVAELFLPLSDSSSKADEMIQSIVTH</sequence>
<dbReference type="AlphaFoldDB" id="A0A1B1C438"/>
<gene>
    <name evidence="1" type="ORF">BA011_01200</name>
</gene>
<evidence type="ECO:0000313" key="1">
    <source>
        <dbReference type="EMBL" id="ANP84489.1"/>
    </source>
</evidence>
<dbReference type="EMBL" id="CP016286">
    <property type="protein sequence ID" value="ANP84489.1"/>
    <property type="molecule type" value="Genomic_DNA"/>
</dbReference>
<organism evidence="1 2">
    <name type="scientific">Rhizobium leguminosarum</name>
    <dbReference type="NCBI Taxonomy" id="384"/>
    <lineage>
        <taxon>Bacteria</taxon>
        <taxon>Pseudomonadati</taxon>
        <taxon>Pseudomonadota</taxon>
        <taxon>Alphaproteobacteria</taxon>
        <taxon>Hyphomicrobiales</taxon>
        <taxon>Rhizobiaceae</taxon>
        <taxon>Rhizobium/Agrobacterium group</taxon>
        <taxon>Rhizobium</taxon>
    </lineage>
</organism>
<evidence type="ECO:0000313" key="2">
    <source>
        <dbReference type="Proteomes" id="UP000092691"/>
    </source>
</evidence>
<dbReference type="Proteomes" id="UP000092691">
    <property type="component" value="Chromosome"/>
</dbReference>